<dbReference type="OrthoDB" id="25131at2759"/>
<dbReference type="PROSITE" id="PS50082">
    <property type="entry name" value="WD_REPEATS_2"/>
    <property type="match status" value="1"/>
</dbReference>
<dbReference type="SMART" id="SM00320">
    <property type="entry name" value="WD40"/>
    <property type="match status" value="3"/>
</dbReference>
<name>A0A0M9VN94_9BASI</name>
<feature type="repeat" description="WD" evidence="3">
    <location>
        <begin position="360"/>
        <end position="401"/>
    </location>
</feature>
<keyword evidence="1 3" id="KW-0853">WD repeat</keyword>
<feature type="region of interest" description="Disordered" evidence="4">
    <location>
        <begin position="397"/>
        <end position="432"/>
    </location>
</feature>
<dbReference type="InterPro" id="IPR036322">
    <property type="entry name" value="WD40_repeat_dom_sf"/>
</dbReference>
<comment type="caution">
    <text evidence="5">The sequence shown here is derived from an EMBL/GenBank/DDBJ whole genome shotgun (WGS) entry which is preliminary data.</text>
</comment>
<gene>
    <name evidence="5" type="ORF">Malapachy_1614</name>
</gene>
<keyword evidence="6" id="KW-1185">Reference proteome</keyword>
<evidence type="ECO:0000313" key="5">
    <source>
        <dbReference type="EMBL" id="KOS13113.1"/>
    </source>
</evidence>
<dbReference type="SUPFAM" id="SSF50978">
    <property type="entry name" value="WD40 repeat-like"/>
    <property type="match status" value="1"/>
</dbReference>
<evidence type="ECO:0000256" key="4">
    <source>
        <dbReference type="SAM" id="MobiDB-lite"/>
    </source>
</evidence>
<dbReference type="Proteomes" id="UP000037751">
    <property type="component" value="Unassembled WGS sequence"/>
</dbReference>
<dbReference type="InterPro" id="IPR039328">
    <property type="entry name" value="WDR89"/>
</dbReference>
<protein>
    <submittedName>
        <fullName evidence="5">Wd40 repeat-like protein</fullName>
    </submittedName>
</protein>
<dbReference type="STRING" id="77020.A0A0M9VN94"/>
<dbReference type="PROSITE" id="PS50294">
    <property type="entry name" value="WD_REPEATS_REGION"/>
    <property type="match status" value="1"/>
</dbReference>
<dbReference type="Gene3D" id="2.130.10.10">
    <property type="entry name" value="YVTN repeat-like/Quinoprotein amine dehydrogenase"/>
    <property type="match status" value="2"/>
</dbReference>
<organism evidence="5 6">
    <name type="scientific">Malassezia pachydermatis</name>
    <dbReference type="NCBI Taxonomy" id="77020"/>
    <lineage>
        <taxon>Eukaryota</taxon>
        <taxon>Fungi</taxon>
        <taxon>Dikarya</taxon>
        <taxon>Basidiomycota</taxon>
        <taxon>Ustilaginomycotina</taxon>
        <taxon>Malasseziomycetes</taxon>
        <taxon>Malasseziales</taxon>
        <taxon>Malasseziaceae</taxon>
        <taxon>Malassezia</taxon>
    </lineage>
</organism>
<reference evidence="5 6" key="1">
    <citation type="submission" date="2015-07" db="EMBL/GenBank/DDBJ databases">
        <title>Draft Genome Sequence of Malassezia furfur CBS1878 and Malassezia pachydermatis CBS1879.</title>
        <authorList>
            <person name="Triana S."/>
            <person name="Ohm R."/>
            <person name="Gonzalez A."/>
            <person name="DeCock H."/>
            <person name="Restrepo S."/>
            <person name="Celis A."/>
        </authorList>
    </citation>
    <scope>NUCLEOTIDE SEQUENCE [LARGE SCALE GENOMIC DNA]</scope>
    <source>
        <strain evidence="5 6">CBS 1879</strain>
    </source>
</reference>
<evidence type="ECO:0000313" key="6">
    <source>
        <dbReference type="Proteomes" id="UP000037751"/>
    </source>
</evidence>
<dbReference type="RefSeq" id="XP_017990745.1">
    <property type="nucleotide sequence ID" value="XM_018136117.1"/>
</dbReference>
<evidence type="ECO:0000256" key="2">
    <source>
        <dbReference type="ARBA" id="ARBA00022737"/>
    </source>
</evidence>
<feature type="compositionally biased region" description="Low complexity" evidence="4">
    <location>
        <begin position="397"/>
        <end position="410"/>
    </location>
</feature>
<proteinExistence type="predicted"/>
<keyword evidence="2" id="KW-0677">Repeat</keyword>
<dbReference type="Pfam" id="PF00400">
    <property type="entry name" value="WD40"/>
    <property type="match status" value="3"/>
</dbReference>
<evidence type="ECO:0000256" key="3">
    <source>
        <dbReference type="PROSITE-ProRule" id="PRU00221"/>
    </source>
</evidence>
<dbReference type="VEuPathDB" id="FungiDB:Malapachy_1614"/>
<sequence length="432" mass="46130">MSLQVPSQVLCPPCAVDGYVSQGESVPYITQLVTPLASPVHLLSLCDDGALRMFDKNRLVTPMQTIRDGHTKDLTALDTISSNPSAWIGTSRNGSMCVWDARSGPTPIGQLQGPSGAPYLSLATSHFAVAAGTELQGSDAYVDLWDLRQMNAPVHTYVEAHSDDVTSLVFHDDQTAHAHVLLSGGMDGLVCAIDTSIAKEEDAVISVGNTNASLARIGWAAKPTSYAFTPSEPLTDVGMDEKDTALSNDPRRIHLGPVYAVSNMQTVSLWDADKMDCLRSELDARAPTSFRPAWVTDYVIDASATAPCSVLSTSSTGLFVYGGDQEGGIALMSLEIPASSSPDTVQWTLHARFPSGQTQAQAHNDIVRCVHWDETTQRLFSGGEDGRLLAWSLDTSEAPEAPAPSATPSSLHGGRTKRAGLDVGKRRYSPYA</sequence>
<dbReference type="InterPro" id="IPR001680">
    <property type="entry name" value="WD40_rpt"/>
</dbReference>
<dbReference type="PANTHER" id="PTHR22889">
    <property type="entry name" value="WD REPEAT-CONTAINING PROTEIN 89"/>
    <property type="match status" value="1"/>
</dbReference>
<dbReference type="GeneID" id="28727992"/>
<evidence type="ECO:0000256" key="1">
    <source>
        <dbReference type="ARBA" id="ARBA00022574"/>
    </source>
</evidence>
<accession>A0A0M9VN94</accession>
<dbReference type="InterPro" id="IPR015943">
    <property type="entry name" value="WD40/YVTN_repeat-like_dom_sf"/>
</dbReference>
<dbReference type="EMBL" id="LGAV01000007">
    <property type="protein sequence ID" value="KOS13113.1"/>
    <property type="molecule type" value="Genomic_DNA"/>
</dbReference>
<dbReference type="PANTHER" id="PTHR22889:SF0">
    <property type="entry name" value="WD REPEAT-CONTAINING PROTEIN 89"/>
    <property type="match status" value="1"/>
</dbReference>
<dbReference type="AlphaFoldDB" id="A0A0M9VN94"/>